<evidence type="ECO:0000256" key="1">
    <source>
        <dbReference type="ARBA" id="ARBA00006484"/>
    </source>
</evidence>
<dbReference type="SUPFAM" id="SSF51735">
    <property type="entry name" value="NAD(P)-binding Rossmann-fold domains"/>
    <property type="match status" value="1"/>
</dbReference>
<keyword evidence="2" id="KW-0560">Oxidoreductase</keyword>
<protein>
    <submittedName>
        <fullName evidence="4">SDR family NAD(P)-dependent oxidoreductase</fullName>
    </submittedName>
</protein>
<evidence type="ECO:0000313" key="5">
    <source>
        <dbReference type="Proteomes" id="UP001200145"/>
    </source>
</evidence>
<dbReference type="Proteomes" id="UP001200145">
    <property type="component" value="Unassembled WGS sequence"/>
</dbReference>
<dbReference type="PANTHER" id="PTHR44196:SF1">
    <property type="entry name" value="DEHYDROGENASE_REDUCTASE SDR FAMILY MEMBER 7B"/>
    <property type="match status" value="1"/>
</dbReference>
<dbReference type="Gene3D" id="3.40.50.720">
    <property type="entry name" value="NAD(P)-binding Rossmann-like Domain"/>
    <property type="match status" value="1"/>
</dbReference>
<dbReference type="PRINTS" id="PR00080">
    <property type="entry name" value="SDRFAMILY"/>
</dbReference>
<dbReference type="PRINTS" id="PR00081">
    <property type="entry name" value="GDHRDH"/>
</dbReference>
<comment type="similarity">
    <text evidence="1 3">Belongs to the short-chain dehydrogenases/reductases (SDR) family.</text>
</comment>
<proteinExistence type="inferred from homology"/>
<dbReference type="Pfam" id="PF00106">
    <property type="entry name" value="adh_short"/>
    <property type="match status" value="1"/>
</dbReference>
<dbReference type="InterPro" id="IPR002347">
    <property type="entry name" value="SDR_fam"/>
</dbReference>
<keyword evidence="5" id="KW-1185">Reference proteome</keyword>
<evidence type="ECO:0000256" key="3">
    <source>
        <dbReference type="RuleBase" id="RU000363"/>
    </source>
</evidence>
<gene>
    <name evidence="4" type="ORF">L0U88_13420</name>
</gene>
<dbReference type="PANTHER" id="PTHR44196">
    <property type="entry name" value="DEHYDROGENASE/REDUCTASE SDR FAMILY MEMBER 7B"/>
    <property type="match status" value="1"/>
</dbReference>
<evidence type="ECO:0000313" key="4">
    <source>
        <dbReference type="EMBL" id="MCF1715631.1"/>
    </source>
</evidence>
<dbReference type="EMBL" id="JAKEVY010000003">
    <property type="protein sequence ID" value="MCF1715631.1"/>
    <property type="molecule type" value="Genomic_DNA"/>
</dbReference>
<sequence>MKLSGNTILITGGSSGIGLEMTKQFSALNNTVIICGRNKETLLEAQWQVPGIHIYTCDLALESDRLKLVAWLADNHPQLNVLINNAAIVHRENFTLDPNGYEKAVKEIETNLIAPIHLIHQLLPLLGTQPNAAIINITTGLVYTPRTLYPIYNSTKTALHSFTQVLREQIKPNPTEIIEVLFPVVNTPWHKGAAPKIAIQPKEAVEKMLKGIENKQTEIRVGAVQLLYFLQRLAPRFAFKKINQLQ</sequence>
<dbReference type="InterPro" id="IPR036291">
    <property type="entry name" value="NAD(P)-bd_dom_sf"/>
</dbReference>
<organism evidence="4 5">
    <name type="scientific">Flavihumibacter fluminis</name>
    <dbReference type="NCBI Taxonomy" id="2909236"/>
    <lineage>
        <taxon>Bacteria</taxon>
        <taxon>Pseudomonadati</taxon>
        <taxon>Bacteroidota</taxon>
        <taxon>Chitinophagia</taxon>
        <taxon>Chitinophagales</taxon>
        <taxon>Chitinophagaceae</taxon>
        <taxon>Flavihumibacter</taxon>
    </lineage>
</organism>
<name>A0ABS9BLW6_9BACT</name>
<dbReference type="RefSeq" id="WP_234866581.1">
    <property type="nucleotide sequence ID" value="NZ_JAKEVY010000003.1"/>
</dbReference>
<accession>A0ABS9BLW6</accession>
<evidence type="ECO:0000256" key="2">
    <source>
        <dbReference type="ARBA" id="ARBA00023002"/>
    </source>
</evidence>
<comment type="caution">
    <text evidence="4">The sequence shown here is derived from an EMBL/GenBank/DDBJ whole genome shotgun (WGS) entry which is preliminary data.</text>
</comment>
<reference evidence="4 5" key="1">
    <citation type="submission" date="2022-01" db="EMBL/GenBank/DDBJ databases">
        <title>Flavihumibacter sp. nov., isolated from sediment of a river.</title>
        <authorList>
            <person name="Liu H."/>
        </authorList>
    </citation>
    <scope>NUCLEOTIDE SEQUENCE [LARGE SCALE GENOMIC DNA]</scope>
    <source>
        <strain evidence="4 5">RY-1</strain>
    </source>
</reference>